<sequence precursor="true">MKRFLFSLALALSFSLHAEEPLEISGIYPGLASFNKNGECGIGAVVPWAGKLWWITYPPHLTHGSNDKLYSLSPDMKTLEMAKESVGGTHADRMIHKESNQLIIGPYFIDAEGHVRAVDVKTQLIGRMTAVARHLTDPENLVYFYDMEGALYEVNVHTLEVKKLFSKPVPGWHGKGAYTAQGRLVIANNGEEPVGGIKIENLAELPPKTPEDRGVLAEYNGKDWRIIQRRQFTDVTGPGGIYGSPDDKAPLWTIGWDKRSVVLKLLDGGEWFTFRLPKGSLAFDPWHGWYTEWPRIREVNDGKFLMDMHAQFFNFPPTFSHANTAGIRPIATHLRYVPDFCAWGDKLVVASDDTSIMRNPLAGQSQSNLWFGKLDDLKTWGTLRGVGWGVGG</sequence>
<gene>
    <name evidence="2" type="ORF">CfE428DRAFT_0351</name>
</gene>
<organism evidence="2 3">
    <name type="scientific">Chthoniobacter flavus Ellin428</name>
    <dbReference type="NCBI Taxonomy" id="497964"/>
    <lineage>
        <taxon>Bacteria</taxon>
        <taxon>Pseudomonadati</taxon>
        <taxon>Verrucomicrobiota</taxon>
        <taxon>Spartobacteria</taxon>
        <taxon>Chthoniobacterales</taxon>
        <taxon>Chthoniobacteraceae</taxon>
        <taxon>Chthoniobacter</taxon>
    </lineage>
</organism>
<dbReference type="SUPFAM" id="SSF50998">
    <property type="entry name" value="Quinoprotein alcohol dehydrogenase-like"/>
    <property type="match status" value="1"/>
</dbReference>
<dbReference type="AlphaFoldDB" id="B4CUI8"/>
<dbReference type="eggNOG" id="COG4946">
    <property type="taxonomic scope" value="Bacteria"/>
</dbReference>
<feature type="signal peptide" evidence="1">
    <location>
        <begin position="1"/>
        <end position="18"/>
    </location>
</feature>
<comment type="caution">
    <text evidence="2">The sequence shown here is derived from an EMBL/GenBank/DDBJ whole genome shotgun (WGS) entry which is preliminary data.</text>
</comment>
<dbReference type="RefSeq" id="WP_006977678.1">
    <property type="nucleotide sequence ID" value="NZ_ABVL01000001.1"/>
</dbReference>
<protein>
    <submittedName>
        <fullName evidence="2">Uncharacterized protein</fullName>
    </submittedName>
</protein>
<dbReference type="Proteomes" id="UP000005824">
    <property type="component" value="Unassembled WGS sequence"/>
</dbReference>
<keyword evidence="1" id="KW-0732">Signal</keyword>
<reference evidence="2 3" key="1">
    <citation type="journal article" date="2011" name="J. Bacteriol.">
        <title>Genome sequence of Chthoniobacter flavus Ellin428, an aerobic heterotrophic soil bacterium.</title>
        <authorList>
            <person name="Kant R."/>
            <person name="van Passel M.W."/>
            <person name="Palva A."/>
            <person name="Lucas S."/>
            <person name="Lapidus A."/>
            <person name="Glavina Del Rio T."/>
            <person name="Dalin E."/>
            <person name="Tice H."/>
            <person name="Bruce D."/>
            <person name="Goodwin L."/>
            <person name="Pitluck S."/>
            <person name="Larimer F.W."/>
            <person name="Land M.L."/>
            <person name="Hauser L."/>
            <person name="Sangwan P."/>
            <person name="de Vos W.M."/>
            <person name="Janssen P.H."/>
            <person name="Smidt H."/>
        </authorList>
    </citation>
    <scope>NUCLEOTIDE SEQUENCE [LARGE SCALE GENOMIC DNA]</scope>
    <source>
        <strain evidence="2 3">Ellin428</strain>
    </source>
</reference>
<dbReference type="EMBL" id="ABVL01000001">
    <property type="protein sequence ID" value="EDY22226.1"/>
    <property type="molecule type" value="Genomic_DNA"/>
</dbReference>
<evidence type="ECO:0000313" key="2">
    <source>
        <dbReference type="EMBL" id="EDY22226.1"/>
    </source>
</evidence>
<evidence type="ECO:0000313" key="3">
    <source>
        <dbReference type="Proteomes" id="UP000005824"/>
    </source>
</evidence>
<feature type="chain" id="PRO_5002802320" evidence="1">
    <location>
        <begin position="19"/>
        <end position="392"/>
    </location>
</feature>
<keyword evidence="3" id="KW-1185">Reference proteome</keyword>
<dbReference type="STRING" id="497964.CfE428DRAFT_0351"/>
<dbReference type="InParanoid" id="B4CUI8"/>
<name>B4CUI8_9BACT</name>
<evidence type="ECO:0000256" key="1">
    <source>
        <dbReference type="SAM" id="SignalP"/>
    </source>
</evidence>
<accession>B4CUI8</accession>
<dbReference type="InterPro" id="IPR011047">
    <property type="entry name" value="Quinoprotein_ADH-like_sf"/>
</dbReference>
<proteinExistence type="predicted"/>